<dbReference type="SUPFAM" id="SSF53254">
    <property type="entry name" value="Phosphoglycerate mutase-like"/>
    <property type="match status" value="1"/>
</dbReference>
<accession>A0A9D1V2Y4</accession>
<proteinExistence type="predicted"/>
<dbReference type="Pfam" id="PF00300">
    <property type="entry name" value="His_Phos_1"/>
    <property type="match status" value="1"/>
</dbReference>
<dbReference type="CDD" id="cd07067">
    <property type="entry name" value="HP_PGM_like"/>
    <property type="match status" value="1"/>
</dbReference>
<organism evidence="1 2">
    <name type="scientific">Candidatus Allofournierella pullicola</name>
    <dbReference type="NCBI Taxonomy" id="2838596"/>
    <lineage>
        <taxon>Bacteria</taxon>
        <taxon>Bacillati</taxon>
        <taxon>Bacillota</taxon>
        <taxon>Clostridia</taxon>
        <taxon>Eubacteriales</taxon>
        <taxon>Oscillospiraceae</taxon>
        <taxon>Allofournierella</taxon>
    </lineage>
</organism>
<comment type="caution">
    <text evidence="1">The sequence shown here is derived from an EMBL/GenBank/DDBJ whole genome shotgun (WGS) entry which is preliminary data.</text>
</comment>
<gene>
    <name evidence="1" type="ORF">H9865_03310</name>
</gene>
<reference evidence="1" key="2">
    <citation type="submission" date="2021-04" db="EMBL/GenBank/DDBJ databases">
        <authorList>
            <person name="Gilroy R."/>
        </authorList>
    </citation>
    <scope>NUCLEOTIDE SEQUENCE</scope>
    <source>
        <strain evidence="1">2239</strain>
    </source>
</reference>
<dbReference type="InterPro" id="IPR029033">
    <property type="entry name" value="His_PPase_superfam"/>
</dbReference>
<dbReference type="InterPro" id="IPR013078">
    <property type="entry name" value="His_Pase_superF_clade-1"/>
</dbReference>
<evidence type="ECO:0000313" key="1">
    <source>
        <dbReference type="EMBL" id="HIX05128.1"/>
    </source>
</evidence>
<name>A0A9D1V2Y4_9FIRM</name>
<reference evidence="1" key="1">
    <citation type="journal article" date="2021" name="PeerJ">
        <title>Extensive microbial diversity within the chicken gut microbiome revealed by metagenomics and culture.</title>
        <authorList>
            <person name="Gilroy R."/>
            <person name="Ravi A."/>
            <person name="Getino M."/>
            <person name="Pursley I."/>
            <person name="Horton D.L."/>
            <person name="Alikhan N.F."/>
            <person name="Baker D."/>
            <person name="Gharbi K."/>
            <person name="Hall N."/>
            <person name="Watson M."/>
            <person name="Adriaenssens E.M."/>
            <person name="Foster-Nyarko E."/>
            <person name="Jarju S."/>
            <person name="Secka A."/>
            <person name="Antonio M."/>
            <person name="Oren A."/>
            <person name="Chaudhuri R.R."/>
            <person name="La Ragione R."/>
            <person name="Hildebrand F."/>
            <person name="Pallen M.J."/>
        </authorList>
    </citation>
    <scope>NUCLEOTIDE SEQUENCE</scope>
    <source>
        <strain evidence="1">2239</strain>
    </source>
</reference>
<dbReference type="Gene3D" id="3.40.50.1240">
    <property type="entry name" value="Phosphoglycerate mutase-like"/>
    <property type="match status" value="1"/>
</dbReference>
<dbReference type="EMBL" id="DXFW01000008">
    <property type="protein sequence ID" value="HIX05128.1"/>
    <property type="molecule type" value="Genomic_DNA"/>
</dbReference>
<protein>
    <submittedName>
        <fullName evidence="1">Histidine phosphatase family protein</fullName>
    </submittedName>
</protein>
<dbReference type="SMART" id="SM00855">
    <property type="entry name" value="PGAM"/>
    <property type="match status" value="1"/>
</dbReference>
<evidence type="ECO:0000313" key="2">
    <source>
        <dbReference type="Proteomes" id="UP000824193"/>
    </source>
</evidence>
<dbReference type="Proteomes" id="UP000824193">
    <property type="component" value="Unassembled WGS sequence"/>
</dbReference>
<sequence length="241" mass="27231">MKLLIVRHADPDYSIDSLTPTGWKEAALLAERLSRLEVAAFYVSPLGRAKDTASLTLKKMGRTATECPWLREFSAPIHKPGAEGESIPWDWLPADWTAEPRFFDRDAWLEAEPMRAGNVAEQYRWVTGSLDELLAAHGYRREGEIYRAERPSTDTVVLFCHFGVECVLLSRLLNLSPMVLWHGFCAAPSSVTTLVTEERREGEAYFRLGAFGDTSHLYAGGREPSFAARFCEMYSLTDQRH</sequence>
<dbReference type="AlphaFoldDB" id="A0A9D1V2Y4"/>